<gene>
    <name evidence="2" type="ORF">E2C01_069659</name>
</gene>
<evidence type="ECO:0000313" key="2">
    <source>
        <dbReference type="EMBL" id="MPC75274.1"/>
    </source>
</evidence>
<name>A0A5B7I3E3_PORTR</name>
<feature type="region of interest" description="Disordered" evidence="1">
    <location>
        <begin position="85"/>
        <end position="110"/>
    </location>
</feature>
<comment type="caution">
    <text evidence="2">The sequence shown here is derived from an EMBL/GenBank/DDBJ whole genome shotgun (WGS) entry which is preliminary data.</text>
</comment>
<evidence type="ECO:0000313" key="3">
    <source>
        <dbReference type="Proteomes" id="UP000324222"/>
    </source>
</evidence>
<keyword evidence="3" id="KW-1185">Reference proteome</keyword>
<dbReference type="AlphaFoldDB" id="A0A5B7I3E3"/>
<protein>
    <submittedName>
        <fullName evidence="2">Uncharacterized protein</fullName>
    </submittedName>
</protein>
<dbReference type="EMBL" id="VSRR010040737">
    <property type="protein sequence ID" value="MPC75274.1"/>
    <property type="molecule type" value="Genomic_DNA"/>
</dbReference>
<dbReference type="Proteomes" id="UP000324222">
    <property type="component" value="Unassembled WGS sequence"/>
</dbReference>
<evidence type="ECO:0000256" key="1">
    <source>
        <dbReference type="SAM" id="MobiDB-lite"/>
    </source>
</evidence>
<proteinExistence type="predicted"/>
<sequence length="110" mass="12715">MIQRREFQLALEPSFQEHRIPFSYTQVSFSGGTLQNSTLIRGTKHARHVRQVEKRHRCESKLVRQEEAGTKLHNATGFLRVSDRLDHLAPPGGNGRNQPHSYHPFDRCDL</sequence>
<reference evidence="2 3" key="1">
    <citation type="submission" date="2019-05" db="EMBL/GenBank/DDBJ databases">
        <title>Another draft genome of Portunus trituberculatus and its Hox gene families provides insights of decapod evolution.</title>
        <authorList>
            <person name="Jeong J.-H."/>
            <person name="Song I."/>
            <person name="Kim S."/>
            <person name="Choi T."/>
            <person name="Kim D."/>
            <person name="Ryu S."/>
            <person name="Kim W."/>
        </authorList>
    </citation>
    <scope>NUCLEOTIDE SEQUENCE [LARGE SCALE GENOMIC DNA]</scope>
    <source>
        <tissue evidence="2">Muscle</tissue>
    </source>
</reference>
<organism evidence="2 3">
    <name type="scientific">Portunus trituberculatus</name>
    <name type="common">Swimming crab</name>
    <name type="synonym">Neptunus trituberculatus</name>
    <dbReference type="NCBI Taxonomy" id="210409"/>
    <lineage>
        <taxon>Eukaryota</taxon>
        <taxon>Metazoa</taxon>
        <taxon>Ecdysozoa</taxon>
        <taxon>Arthropoda</taxon>
        <taxon>Crustacea</taxon>
        <taxon>Multicrustacea</taxon>
        <taxon>Malacostraca</taxon>
        <taxon>Eumalacostraca</taxon>
        <taxon>Eucarida</taxon>
        <taxon>Decapoda</taxon>
        <taxon>Pleocyemata</taxon>
        <taxon>Brachyura</taxon>
        <taxon>Eubrachyura</taxon>
        <taxon>Portunoidea</taxon>
        <taxon>Portunidae</taxon>
        <taxon>Portuninae</taxon>
        <taxon>Portunus</taxon>
    </lineage>
</organism>
<accession>A0A5B7I3E3</accession>